<reference evidence="8" key="1">
    <citation type="submission" date="2016-10" db="EMBL/GenBank/DDBJ databases">
        <authorList>
            <person name="Varghese N."/>
            <person name="Submissions S."/>
        </authorList>
    </citation>
    <scope>NUCLEOTIDE SEQUENCE [LARGE SCALE GENOMIC DNA]</scope>
    <source>
        <strain evidence="8">DSM 16477</strain>
    </source>
</reference>
<dbReference type="InterPro" id="IPR029016">
    <property type="entry name" value="GAF-like_dom_sf"/>
</dbReference>
<dbReference type="SMART" id="SM00388">
    <property type="entry name" value="HisKA"/>
    <property type="match status" value="1"/>
</dbReference>
<dbReference type="InterPro" id="IPR004358">
    <property type="entry name" value="Sig_transdc_His_kin-like_C"/>
</dbReference>
<evidence type="ECO:0000256" key="1">
    <source>
        <dbReference type="ARBA" id="ARBA00000085"/>
    </source>
</evidence>
<evidence type="ECO:0000256" key="2">
    <source>
        <dbReference type="ARBA" id="ARBA00012438"/>
    </source>
</evidence>
<dbReference type="InterPro" id="IPR050351">
    <property type="entry name" value="BphY/WalK/GraS-like"/>
</dbReference>
<dbReference type="RefSeq" id="WP_093743818.1">
    <property type="nucleotide sequence ID" value="NZ_FNBP01000012.1"/>
</dbReference>
<evidence type="ECO:0000256" key="3">
    <source>
        <dbReference type="ARBA" id="ARBA00022553"/>
    </source>
</evidence>
<organism evidence="7 8">
    <name type="scientific">Sulfitobacter delicatus</name>
    <dbReference type="NCBI Taxonomy" id="218672"/>
    <lineage>
        <taxon>Bacteria</taxon>
        <taxon>Pseudomonadati</taxon>
        <taxon>Pseudomonadota</taxon>
        <taxon>Alphaproteobacteria</taxon>
        <taxon>Rhodobacterales</taxon>
        <taxon>Roseobacteraceae</taxon>
        <taxon>Sulfitobacter</taxon>
    </lineage>
</organism>
<dbReference type="EC" id="2.7.13.3" evidence="2"/>
<sequence>MQFTLQELGLLDAPPEPEFDNLSLLACDLLDVPMAHVSILDHEKRRIFYKSQNGHPAHLAEARGLPMQMTYCQHVPLTEAPVVVPDAREHRLIKATYASVGGPLGYLGLPISAPCGTVVGGLCLMQPEVRSWTKGEISRANKLAACVSDLIRLRAAMLTSERLRREQRDFTYSISHDLLSPANTVRMILDELKYEEDRLTADARGLINEAVGTLGRMGQQIEDVLAYSRTLGQKIVFEPVNLEALLTDILSDLKSAIDQRGAAIKRGPLPVVQGNAMQLRALLQNLVGNALKFARPGVAPVVSISAERGAARGELCLAVADNGIGIARADQARVFELFGRLNLRDDYEGTGIGLTLCRRVAENHNGTISVQSDGKTGTTFSAQLPVLRP</sequence>
<dbReference type="Gene3D" id="1.10.287.130">
    <property type="match status" value="1"/>
</dbReference>
<dbReference type="PRINTS" id="PR00344">
    <property type="entry name" value="BCTRLSENSOR"/>
</dbReference>
<dbReference type="PANTHER" id="PTHR42878:SF15">
    <property type="entry name" value="BACTERIOPHYTOCHROME"/>
    <property type="match status" value="1"/>
</dbReference>
<dbReference type="InterPro" id="IPR036890">
    <property type="entry name" value="HATPase_C_sf"/>
</dbReference>
<comment type="catalytic activity">
    <reaction evidence="1">
        <text>ATP + protein L-histidine = ADP + protein N-phospho-L-histidine.</text>
        <dbReference type="EC" id="2.7.13.3"/>
    </reaction>
</comment>
<keyword evidence="5 7" id="KW-0418">Kinase</keyword>
<dbReference type="AlphaFoldDB" id="A0A1G7XAB5"/>
<keyword evidence="3" id="KW-0597">Phosphoprotein</keyword>
<dbReference type="OrthoDB" id="9760752at2"/>
<dbReference type="PANTHER" id="PTHR42878">
    <property type="entry name" value="TWO-COMPONENT HISTIDINE KINASE"/>
    <property type="match status" value="1"/>
</dbReference>
<accession>A0A1G7XAB5</accession>
<dbReference type="GO" id="GO:0000155">
    <property type="term" value="F:phosphorelay sensor kinase activity"/>
    <property type="evidence" value="ECO:0007669"/>
    <property type="project" value="InterPro"/>
</dbReference>
<name>A0A1G7XAB5_9RHOB</name>
<dbReference type="InterPro" id="IPR003594">
    <property type="entry name" value="HATPase_dom"/>
</dbReference>
<evidence type="ECO:0000313" key="7">
    <source>
        <dbReference type="EMBL" id="SDG81043.1"/>
    </source>
</evidence>
<dbReference type="SUPFAM" id="SSF47384">
    <property type="entry name" value="Homodimeric domain of signal transducing histidine kinase"/>
    <property type="match status" value="1"/>
</dbReference>
<dbReference type="EMBL" id="FNBP01000012">
    <property type="protein sequence ID" value="SDG81043.1"/>
    <property type="molecule type" value="Genomic_DNA"/>
</dbReference>
<protein>
    <recommendedName>
        <fullName evidence="2">histidine kinase</fullName>
        <ecNumber evidence="2">2.7.13.3</ecNumber>
    </recommendedName>
</protein>
<dbReference type="Pfam" id="PF00512">
    <property type="entry name" value="HisKA"/>
    <property type="match status" value="1"/>
</dbReference>
<dbReference type="Gene3D" id="3.30.565.10">
    <property type="entry name" value="Histidine kinase-like ATPase, C-terminal domain"/>
    <property type="match status" value="1"/>
</dbReference>
<dbReference type="GO" id="GO:0030295">
    <property type="term" value="F:protein kinase activator activity"/>
    <property type="evidence" value="ECO:0007669"/>
    <property type="project" value="TreeGrafter"/>
</dbReference>
<keyword evidence="8" id="KW-1185">Reference proteome</keyword>
<dbReference type="STRING" id="218672.SAMN04489759_11248"/>
<dbReference type="InterPro" id="IPR036097">
    <property type="entry name" value="HisK_dim/P_sf"/>
</dbReference>
<dbReference type="GO" id="GO:0007234">
    <property type="term" value="P:osmosensory signaling via phosphorelay pathway"/>
    <property type="evidence" value="ECO:0007669"/>
    <property type="project" value="TreeGrafter"/>
</dbReference>
<gene>
    <name evidence="7" type="ORF">SAMN04489759_11248</name>
</gene>
<proteinExistence type="predicted"/>
<dbReference type="Proteomes" id="UP000199399">
    <property type="component" value="Unassembled WGS sequence"/>
</dbReference>
<dbReference type="SMART" id="SM00387">
    <property type="entry name" value="HATPase_c"/>
    <property type="match status" value="1"/>
</dbReference>
<dbReference type="Pfam" id="PF01590">
    <property type="entry name" value="GAF"/>
    <property type="match status" value="1"/>
</dbReference>
<evidence type="ECO:0000256" key="5">
    <source>
        <dbReference type="ARBA" id="ARBA00022777"/>
    </source>
</evidence>
<dbReference type="InterPro" id="IPR005467">
    <property type="entry name" value="His_kinase_dom"/>
</dbReference>
<evidence type="ECO:0000313" key="8">
    <source>
        <dbReference type="Proteomes" id="UP000199399"/>
    </source>
</evidence>
<feature type="domain" description="Histidine kinase" evidence="6">
    <location>
        <begin position="173"/>
        <end position="388"/>
    </location>
</feature>
<keyword evidence="4" id="KW-0808">Transferase</keyword>
<dbReference type="InterPro" id="IPR003018">
    <property type="entry name" value="GAF"/>
</dbReference>
<evidence type="ECO:0000259" key="6">
    <source>
        <dbReference type="PROSITE" id="PS50109"/>
    </source>
</evidence>
<dbReference type="Pfam" id="PF02518">
    <property type="entry name" value="HATPase_c"/>
    <property type="match status" value="1"/>
</dbReference>
<dbReference type="GO" id="GO:0000156">
    <property type="term" value="F:phosphorelay response regulator activity"/>
    <property type="evidence" value="ECO:0007669"/>
    <property type="project" value="TreeGrafter"/>
</dbReference>
<dbReference type="CDD" id="cd00082">
    <property type="entry name" value="HisKA"/>
    <property type="match status" value="1"/>
</dbReference>
<dbReference type="Gene3D" id="3.30.450.40">
    <property type="match status" value="1"/>
</dbReference>
<evidence type="ECO:0000256" key="4">
    <source>
        <dbReference type="ARBA" id="ARBA00022679"/>
    </source>
</evidence>
<dbReference type="PROSITE" id="PS50109">
    <property type="entry name" value="HIS_KIN"/>
    <property type="match status" value="1"/>
</dbReference>
<dbReference type="SUPFAM" id="SSF55781">
    <property type="entry name" value="GAF domain-like"/>
    <property type="match status" value="1"/>
</dbReference>
<dbReference type="SUPFAM" id="SSF55874">
    <property type="entry name" value="ATPase domain of HSP90 chaperone/DNA topoisomerase II/histidine kinase"/>
    <property type="match status" value="1"/>
</dbReference>
<dbReference type="InterPro" id="IPR003661">
    <property type="entry name" value="HisK_dim/P_dom"/>
</dbReference>